<proteinExistence type="inferred from homology"/>
<gene>
    <name evidence="8" type="primary">ispG</name>
    <name evidence="11" type="ORF">H9814_00790</name>
</gene>
<feature type="binding site" evidence="8">
    <location>
        <position position="562"/>
    </location>
    <ligand>
        <name>[4Fe-4S] cluster</name>
        <dbReference type="ChEBI" id="CHEBI:49883"/>
    </ligand>
</feature>
<evidence type="ECO:0000259" key="9">
    <source>
        <dbReference type="Pfam" id="PF04551"/>
    </source>
</evidence>
<dbReference type="Proteomes" id="UP000824028">
    <property type="component" value="Unassembled WGS sequence"/>
</dbReference>
<evidence type="ECO:0000256" key="7">
    <source>
        <dbReference type="ARBA" id="ARBA00051119"/>
    </source>
</evidence>
<keyword evidence="3 8" id="KW-0560">Oxidoreductase</keyword>
<dbReference type="PIRSF" id="PIRSF037336">
    <property type="entry name" value="IspG_like"/>
    <property type="match status" value="1"/>
</dbReference>
<dbReference type="InterPro" id="IPR045854">
    <property type="entry name" value="NO2/SO3_Rdtase_4Fe4S_sf"/>
</dbReference>
<evidence type="ECO:0000256" key="4">
    <source>
        <dbReference type="ARBA" id="ARBA00023004"/>
    </source>
</evidence>
<keyword evidence="2 8" id="KW-0479">Metal-binding</keyword>
<dbReference type="GO" id="GO:0046429">
    <property type="term" value="F:4-hydroxy-3-methylbut-2-en-1-yl diphosphate synthase activity (ferredoxin)"/>
    <property type="evidence" value="ECO:0007669"/>
    <property type="project" value="UniProtKB-UniRule"/>
</dbReference>
<protein>
    <recommendedName>
        <fullName evidence="8">4-hydroxy-3-methylbut-2-en-1-yl diphosphate synthase (flavodoxin)</fullName>
        <ecNumber evidence="8">1.17.7.3</ecNumber>
    </recommendedName>
    <alternativeName>
        <fullName evidence="8">1-hydroxy-2-methyl-2-(E)-butenyl 4-diphosphate synthase</fullName>
    </alternativeName>
</protein>
<reference evidence="11" key="2">
    <citation type="submission" date="2021-04" db="EMBL/GenBank/DDBJ databases">
        <authorList>
            <person name="Gilroy R."/>
        </authorList>
    </citation>
    <scope>NUCLEOTIDE SEQUENCE</scope>
    <source>
        <strain evidence="11">ChiHjej9B8-1298</strain>
    </source>
</reference>
<dbReference type="FunFam" id="3.20.20.20:FF:000005">
    <property type="entry name" value="4-hydroxy-3-methylbut-2-en-1-yl diphosphate synthase (flavodoxin)"/>
    <property type="match status" value="1"/>
</dbReference>
<dbReference type="Pfam" id="PF26540">
    <property type="entry name" value="GcpE_C"/>
    <property type="match status" value="1"/>
</dbReference>
<name>A0A9D2E758_9BACE</name>
<keyword evidence="1 8" id="KW-0004">4Fe-4S</keyword>
<evidence type="ECO:0000256" key="3">
    <source>
        <dbReference type="ARBA" id="ARBA00023002"/>
    </source>
</evidence>
<dbReference type="Gene3D" id="3.20.20.20">
    <property type="entry name" value="Dihydropteroate synthase-like"/>
    <property type="match status" value="1"/>
</dbReference>
<reference evidence="11" key="1">
    <citation type="journal article" date="2021" name="PeerJ">
        <title>Extensive microbial diversity within the chicken gut microbiome revealed by metagenomics and culture.</title>
        <authorList>
            <person name="Gilroy R."/>
            <person name="Ravi A."/>
            <person name="Getino M."/>
            <person name="Pursley I."/>
            <person name="Horton D.L."/>
            <person name="Alikhan N.F."/>
            <person name="Baker D."/>
            <person name="Gharbi K."/>
            <person name="Hall N."/>
            <person name="Watson M."/>
            <person name="Adriaenssens E.M."/>
            <person name="Foster-Nyarko E."/>
            <person name="Jarju S."/>
            <person name="Secka A."/>
            <person name="Antonio M."/>
            <person name="Oren A."/>
            <person name="Chaudhuri R.R."/>
            <person name="La Ragione R."/>
            <person name="Hildebrand F."/>
            <person name="Pallen M.J."/>
        </authorList>
    </citation>
    <scope>NUCLEOTIDE SEQUENCE</scope>
    <source>
        <strain evidence="11">ChiHjej9B8-1298</strain>
    </source>
</reference>
<dbReference type="Pfam" id="PF04551">
    <property type="entry name" value="GcpE"/>
    <property type="match status" value="1"/>
</dbReference>
<dbReference type="AlphaFoldDB" id="A0A9D2E758"/>
<dbReference type="InterPro" id="IPR011005">
    <property type="entry name" value="Dihydropteroate_synth-like_sf"/>
</dbReference>
<evidence type="ECO:0000313" key="11">
    <source>
        <dbReference type="EMBL" id="HIZ32073.1"/>
    </source>
</evidence>
<dbReference type="GO" id="GO:0005506">
    <property type="term" value="F:iron ion binding"/>
    <property type="evidence" value="ECO:0007669"/>
    <property type="project" value="InterPro"/>
</dbReference>
<comment type="caution">
    <text evidence="11">The sequence shown here is derived from an EMBL/GenBank/DDBJ whole genome shotgun (WGS) entry which is preliminary data.</text>
</comment>
<evidence type="ECO:0000256" key="1">
    <source>
        <dbReference type="ARBA" id="ARBA00022485"/>
    </source>
</evidence>
<keyword evidence="4 8" id="KW-0408">Iron</keyword>
<sequence>MDLFNYSRRETTEVNIGGTPLGGHNPIRVQSMTNTNTLDTDACVAQIKRIVAAGGEYVRLTAQGTKEAENLRNINAALRAEGCMVPLVADIHFNPNVADVAAQYVEKVRINPGNYVDAARTFKHLEYTDEEYARELQKIRDRFVPFLRICKENHTAIRIGVNHGSLSDRIMSRYGDTPEGMVESCMEFLRICVDEDFKDVVISIKASNTVVMVRTVRLLVDTMEREGMHFPLHLGVTEAGDGEDGRIKSAVGIGALLADGLGDTIRVSLSEAPEAEIPVARKLVDYVTKRTEHPYIPGPQDTAFDYLRPTRRQTKAVAKFGGDQVPAVLSARLDGNMNFDPQFTPDYVYVGRQLPDERPQGPQYIVDADLWQGQADCWPAFKTDQLFFMAGCTAPLKFLFITYMGLNDEVLACLRHHPEVVLIAQSNHPNRLGEQRALALQLMQEGLENPVVFFQHYAENDLEDFQLKASVDMGALLLDGLTDGIFLFNQGDIAPKALDATAFSILQAARARTSKTEYISCPGCGRTLYDLPGTIARIKAATSHLKGLKIGIMGCIVNGPGEMADADYGYVGAGRGKVSLYKKKECIEKNIPEAEAVDRLIELIKANGDYNPMC</sequence>
<dbReference type="PANTHER" id="PTHR30454">
    <property type="entry name" value="4-HYDROXY-3-METHYLBUT-2-EN-1-YL DIPHOSPHATE SYNTHASE"/>
    <property type="match status" value="1"/>
</dbReference>
<evidence type="ECO:0000313" key="12">
    <source>
        <dbReference type="Proteomes" id="UP000824028"/>
    </source>
</evidence>
<dbReference type="InterPro" id="IPR017178">
    <property type="entry name" value="IspG_atypical"/>
</dbReference>
<feature type="domain" description="IspG TIM-barrel" evidence="9">
    <location>
        <begin position="11"/>
        <end position="280"/>
    </location>
</feature>
<keyword evidence="6 8" id="KW-0414">Isoprene biosynthesis</keyword>
<evidence type="ECO:0000256" key="6">
    <source>
        <dbReference type="ARBA" id="ARBA00023229"/>
    </source>
</evidence>
<dbReference type="InterPro" id="IPR058579">
    <property type="entry name" value="IspG_C"/>
</dbReference>
<comment type="pathway">
    <text evidence="8">Isoprenoid biosynthesis; isopentenyl diphosphate biosynthesis via DXP pathway; isopentenyl diphosphate from 1-deoxy-D-xylulose 5-phosphate: step 5/6.</text>
</comment>
<dbReference type="EMBL" id="DXBX01000005">
    <property type="protein sequence ID" value="HIZ32073.1"/>
    <property type="molecule type" value="Genomic_DNA"/>
</dbReference>
<dbReference type="EC" id="1.17.7.3" evidence="8"/>
<dbReference type="HAMAP" id="MF_00159">
    <property type="entry name" value="IspG"/>
    <property type="match status" value="1"/>
</dbReference>
<feature type="domain" description="IspG C-terminal" evidence="10">
    <location>
        <begin position="517"/>
        <end position="605"/>
    </location>
</feature>
<accession>A0A9D2E758</accession>
<dbReference type="GO" id="GO:0016114">
    <property type="term" value="P:terpenoid biosynthetic process"/>
    <property type="evidence" value="ECO:0007669"/>
    <property type="project" value="InterPro"/>
</dbReference>
<comment type="catalytic activity">
    <reaction evidence="8">
        <text>(2E)-4-hydroxy-3-methylbut-2-enyl diphosphate + oxidized [flavodoxin] + H2O + 2 H(+) = 2-C-methyl-D-erythritol 2,4-cyclic diphosphate + reduced [flavodoxin]</text>
        <dbReference type="Rhea" id="RHEA:43604"/>
        <dbReference type="Rhea" id="RHEA-COMP:10622"/>
        <dbReference type="Rhea" id="RHEA-COMP:10623"/>
        <dbReference type="ChEBI" id="CHEBI:15377"/>
        <dbReference type="ChEBI" id="CHEBI:15378"/>
        <dbReference type="ChEBI" id="CHEBI:57618"/>
        <dbReference type="ChEBI" id="CHEBI:58210"/>
        <dbReference type="ChEBI" id="CHEBI:58483"/>
        <dbReference type="ChEBI" id="CHEBI:128753"/>
        <dbReference type="EC" id="1.17.7.3"/>
    </reaction>
</comment>
<dbReference type="FunFam" id="3.30.413.10:FF:000006">
    <property type="entry name" value="4-hydroxy-3-methylbut-2-en-1-yl diphosphate synthase (flavodoxin)"/>
    <property type="match status" value="1"/>
</dbReference>
<keyword evidence="5 8" id="KW-0411">Iron-sulfur</keyword>
<comment type="function">
    <text evidence="8">Converts 2C-methyl-D-erythritol 2,4-cyclodiphosphate (ME-2,4cPP) into 1-hydroxy-2-methyl-2-(E)-butenyl 4-diphosphate.</text>
</comment>
<feature type="binding site" evidence="8">
    <location>
        <position position="524"/>
    </location>
    <ligand>
        <name>[4Fe-4S] cluster</name>
        <dbReference type="ChEBI" id="CHEBI:49883"/>
    </ligand>
</feature>
<dbReference type="InterPro" id="IPR058578">
    <property type="entry name" value="IspG_TIM"/>
</dbReference>
<evidence type="ECO:0000259" key="10">
    <source>
        <dbReference type="Pfam" id="PF26540"/>
    </source>
</evidence>
<dbReference type="GO" id="GO:0051539">
    <property type="term" value="F:4 iron, 4 sulfur cluster binding"/>
    <property type="evidence" value="ECO:0007669"/>
    <property type="project" value="UniProtKB-UniRule"/>
</dbReference>
<dbReference type="NCBIfam" id="TIGR00612">
    <property type="entry name" value="ispG_gcpE"/>
    <property type="match status" value="1"/>
</dbReference>
<dbReference type="GO" id="GO:0019288">
    <property type="term" value="P:isopentenyl diphosphate biosynthetic process, methylerythritol 4-phosphate pathway"/>
    <property type="evidence" value="ECO:0007669"/>
    <property type="project" value="UniProtKB-UniRule"/>
</dbReference>
<comment type="catalytic activity">
    <reaction evidence="7">
        <text>(2E)-4-hydroxy-3-methylbut-2-enyl diphosphate + 2 oxidized [2Fe-2S]-[ferredoxin] + H2O = 2-C-methyl-D-erythritol 2,4-cyclic diphosphate + 2 reduced [2Fe-2S]-[ferredoxin] + H(+)</text>
        <dbReference type="Rhea" id="RHEA:26119"/>
        <dbReference type="Rhea" id="RHEA-COMP:10000"/>
        <dbReference type="Rhea" id="RHEA-COMP:10001"/>
        <dbReference type="ChEBI" id="CHEBI:15377"/>
        <dbReference type="ChEBI" id="CHEBI:15378"/>
        <dbReference type="ChEBI" id="CHEBI:33737"/>
        <dbReference type="ChEBI" id="CHEBI:33738"/>
        <dbReference type="ChEBI" id="CHEBI:58483"/>
        <dbReference type="ChEBI" id="CHEBI:128753"/>
        <dbReference type="EC" id="1.17.7.1"/>
    </reaction>
</comment>
<evidence type="ECO:0000256" key="8">
    <source>
        <dbReference type="HAMAP-Rule" id="MF_00159"/>
    </source>
</evidence>
<dbReference type="Gene3D" id="3.30.413.10">
    <property type="entry name" value="Sulfite Reductase Hemoprotein, domain 1"/>
    <property type="match status" value="1"/>
</dbReference>
<dbReference type="InterPro" id="IPR004588">
    <property type="entry name" value="IspG_bac-typ"/>
</dbReference>
<feature type="binding site" evidence="8">
    <location>
        <position position="555"/>
    </location>
    <ligand>
        <name>[4Fe-4S] cluster</name>
        <dbReference type="ChEBI" id="CHEBI:49883"/>
    </ligand>
</feature>
<dbReference type="SUPFAM" id="SSF56014">
    <property type="entry name" value="Nitrite and sulphite reductase 4Fe-4S domain-like"/>
    <property type="match status" value="1"/>
</dbReference>
<comment type="cofactor">
    <cofactor evidence="8">
        <name>[4Fe-4S] cluster</name>
        <dbReference type="ChEBI" id="CHEBI:49883"/>
    </cofactor>
    <text evidence="8">Binds 1 [4Fe-4S] cluster.</text>
</comment>
<dbReference type="NCBIfam" id="NF002534">
    <property type="entry name" value="PRK02048.1"/>
    <property type="match status" value="1"/>
</dbReference>
<organism evidence="11 12">
    <name type="scientific">Candidatus Bacteroides merdigallinarum</name>
    <dbReference type="NCBI Taxonomy" id="2838473"/>
    <lineage>
        <taxon>Bacteria</taxon>
        <taxon>Pseudomonadati</taxon>
        <taxon>Bacteroidota</taxon>
        <taxon>Bacteroidia</taxon>
        <taxon>Bacteroidales</taxon>
        <taxon>Bacteroidaceae</taxon>
        <taxon>Bacteroides</taxon>
    </lineage>
</organism>
<comment type="similarity">
    <text evidence="8">Belongs to the IspG family.</text>
</comment>
<feature type="binding site" evidence="8">
    <location>
        <position position="521"/>
    </location>
    <ligand>
        <name>[4Fe-4S] cluster</name>
        <dbReference type="ChEBI" id="CHEBI:49883"/>
    </ligand>
</feature>
<evidence type="ECO:0000256" key="2">
    <source>
        <dbReference type="ARBA" id="ARBA00022723"/>
    </source>
</evidence>
<evidence type="ECO:0000256" key="5">
    <source>
        <dbReference type="ARBA" id="ARBA00023014"/>
    </source>
</evidence>
<dbReference type="PANTHER" id="PTHR30454:SF0">
    <property type="entry name" value="4-HYDROXY-3-METHYLBUT-2-EN-1-YL DIPHOSPHATE SYNTHASE (FERREDOXIN), CHLOROPLASTIC"/>
    <property type="match status" value="1"/>
</dbReference>
<dbReference type="GO" id="GO:0141197">
    <property type="term" value="F:4-hydroxy-3-methylbut-2-enyl-diphosphate synthase activity (flavodoxin)"/>
    <property type="evidence" value="ECO:0007669"/>
    <property type="project" value="UniProtKB-EC"/>
</dbReference>